<dbReference type="CDD" id="cd07207">
    <property type="entry name" value="Pat_ExoU_VipD_like"/>
    <property type="match status" value="1"/>
</dbReference>
<keyword evidence="2" id="KW-0442">Lipid degradation</keyword>
<feature type="short sequence motif" description="GXGXXG" evidence="2">
    <location>
        <begin position="11"/>
        <end position="16"/>
    </location>
</feature>
<feature type="active site" description="Proton acceptor" evidence="2">
    <location>
        <position position="186"/>
    </location>
</feature>
<evidence type="ECO:0000313" key="4">
    <source>
        <dbReference type="EMBL" id="WMW66221.1"/>
    </source>
</evidence>
<proteinExistence type="predicted"/>
<dbReference type="PANTHER" id="PTHR46394">
    <property type="entry name" value="ANNEXIN"/>
    <property type="match status" value="1"/>
</dbReference>
<evidence type="ECO:0000256" key="2">
    <source>
        <dbReference type="PROSITE-ProRule" id="PRU01161"/>
    </source>
</evidence>
<dbReference type="InterPro" id="IPR002641">
    <property type="entry name" value="PNPLA_dom"/>
</dbReference>
<organism evidence="4 5">
    <name type="scientific">Nitratidesulfovibrio liaohensis</name>
    <dbReference type="NCBI Taxonomy" id="2604158"/>
    <lineage>
        <taxon>Bacteria</taxon>
        <taxon>Pseudomonadati</taxon>
        <taxon>Thermodesulfobacteriota</taxon>
        <taxon>Desulfovibrionia</taxon>
        <taxon>Desulfovibrionales</taxon>
        <taxon>Desulfovibrionaceae</taxon>
        <taxon>Nitratidesulfovibrio</taxon>
    </lineage>
</organism>
<dbReference type="Pfam" id="PF01734">
    <property type="entry name" value="Patatin"/>
    <property type="match status" value="1"/>
</dbReference>
<dbReference type="PANTHER" id="PTHR46394:SF1">
    <property type="entry name" value="PNPLA DOMAIN-CONTAINING PROTEIN"/>
    <property type="match status" value="1"/>
</dbReference>
<sequence>MPLYCNVVFKGGGIKGVAYAGALRALARHGLLRGVRRVAGTSSGAMAAVFLALGASPDEMVDILLRTPFHKFMDASRWVGGDLQRLVRDFGWFKGEMLERWARANIAALTGNPHMTFAEHQRMVEANPDRYLELTIIGANLSIQTPELFNAERTPEVPIHEALRVSMSIPLFFKAVRNHRGELLVDGSVVWNYPISLYDKARYVAPDVAREVHPEIRDEDAVVLNRETLGLMVETRSGSERVVRDSGQITDFRTYLRSILGFITDSMHSAYLSEADWKRTALIDALGVRSTDFHIGRDVVGSLIASGDRCIEAFIASGKHC</sequence>
<evidence type="ECO:0000313" key="5">
    <source>
        <dbReference type="Proteomes" id="UP001180616"/>
    </source>
</evidence>
<comment type="caution">
    <text evidence="2">Lacks conserved residue(s) required for the propagation of feature annotation.</text>
</comment>
<reference evidence="4" key="1">
    <citation type="submission" date="2023-09" db="EMBL/GenBank/DDBJ databases">
        <authorList>
            <consortium name="CW5 consortium"/>
            <person name="Lu C.-W."/>
        </authorList>
    </citation>
    <scope>NUCLEOTIDE SEQUENCE</scope>
    <source>
        <strain evidence="4">KPS</strain>
    </source>
</reference>
<evidence type="ECO:0000259" key="3">
    <source>
        <dbReference type="PROSITE" id="PS51635"/>
    </source>
</evidence>
<dbReference type="SUPFAM" id="SSF52151">
    <property type="entry name" value="FabD/lysophospholipase-like"/>
    <property type="match status" value="1"/>
</dbReference>
<dbReference type="EMBL" id="CP133659">
    <property type="protein sequence ID" value="WMW66221.1"/>
    <property type="molecule type" value="Genomic_DNA"/>
</dbReference>
<name>A0ABY9R378_9BACT</name>
<accession>A0ABY9R378</accession>
<dbReference type="InterPro" id="IPR016035">
    <property type="entry name" value="Acyl_Trfase/lysoPLipase"/>
</dbReference>
<keyword evidence="2" id="KW-0378">Hydrolase</keyword>
<dbReference type="RefSeq" id="WP_309542127.1">
    <property type="nucleotide sequence ID" value="NZ_CP133659.1"/>
</dbReference>
<feature type="short sequence motif" description="GXSXG" evidence="2">
    <location>
        <begin position="40"/>
        <end position="44"/>
    </location>
</feature>
<keyword evidence="5" id="KW-1185">Reference proteome</keyword>
<dbReference type="PROSITE" id="PS51635">
    <property type="entry name" value="PNPLA"/>
    <property type="match status" value="1"/>
</dbReference>
<feature type="active site" description="Nucleophile" evidence="2">
    <location>
        <position position="42"/>
    </location>
</feature>
<dbReference type="Gene3D" id="3.40.1090.10">
    <property type="entry name" value="Cytosolic phospholipase A2 catalytic domain"/>
    <property type="match status" value="2"/>
</dbReference>
<evidence type="ECO:0000256" key="1">
    <source>
        <dbReference type="ARBA" id="ARBA00023098"/>
    </source>
</evidence>
<dbReference type="Proteomes" id="UP001180616">
    <property type="component" value="Chromosome"/>
</dbReference>
<protein>
    <submittedName>
        <fullName evidence="4">Patatin-like phospholipase family protein</fullName>
    </submittedName>
</protein>
<feature type="domain" description="PNPLA" evidence="3">
    <location>
        <begin position="7"/>
        <end position="199"/>
    </location>
</feature>
<dbReference type="InterPro" id="IPR052580">
    <property type="entry name" value="Lipid_Hydrolase"/>
</dbReference>
<keyword evidence="1 2" id="KW-0443">Lipid metabolism</keyword>
<gene>
    <name evidence="4" type="ORF">KPS_000784</name>
</gene>